<proteinExistence type="predicted"/>
<name>A0A382NK50_9ZZZZ</name>
<dbReference type="Gene3D" id="3.40.30.10">
    <property type="entry name" value="Glutaredoxin"/>
    <property type="match status" value="1"/>
</dbReference>
<dbReference type="GO" id="GO:0016491">
    <property type="term" value="F:oxidoreductase activity"/>
    <property type="evidence" value="ECO:0007669"/>
    <property type="project" value="InterPro"/>
</dbReference>
<dbReference type="PROSITE" id="PS51352">
    <property type="entry name" value="THIOREDOXIN_2"/>
    <property type="match status" value="1"/>
</dbReference>
<dbReference type="Pfam" id="PF08534">
    <property type="entry name" value="Redoxin"/>
    <property type="match status" value="1"/>
</dbReference>
<accession>A0A382NK50</accession>
<feature type="non-terminal residue" evidence="2">
    <location>
        <position position="1"/>
    </location>
</feature>
<dbReference type="AlphaFoldDB" id="A0A382NK50"/>
<feature type="domain" description="Thioredoxin" evidence="1">
    <location>
        <begin position="1"/>
        <end position="139"/>
    </location>
</feature>
<dbReference type="InterPro" id="IPR050553">
    <property type="entry name" value="Thioredoxin_ResA/DsbE_sf"/>
</dbReference>
<gene>
    <name evidence="2" type="ORF">METZ01_LOCUS314433</name>
</gene>
<dbReference type="InterPro" id="IPR013740">
    <property type="entry name" value="Redoxin"/>
</dbReference>
<reference evidence="2" key="1">
    <citation type="submission" date="2018-05" db="EMBL/GenBank/DDBJ databases">
        <authorList>
            <person name="Lanie J.A."/>
            <person name="Ng W.-L."/>
            <person name="Kazmierczak K.M."/>
            <person name="Andrzejewski T.M."/>
            <person name="Davidsen T.M."/>
            <person name="Wayne K.J."/>
            <person name="Tettelin H."/>
            <person name="Glass J.I."/>
            <person name="Rusch D."/>
            <person name="Podicherti R."/>
            <person name="Tsui H.-C.T."/>
            <person name="Winkler M.E."/>
        </authorList>
    </citation>
    <scope>NUCLEOTIDE SEQUENCE</scope>
</reference>
<dbReference type="SUPFAM" id="SSF52833">
    <property type="entry name" value="Thioredoxin-like"/>
    <property type="match status" value="1"/>
</dbReference>
<evidence type="ECO:0000259" key="1">
    <source>
        <dbReference type="PROSITE" id="PS51352"/>
    </source>
</evidence>
<dbReference type="InterPro" id="IPR013766">
    <property type="entry name" value="Thioredoxin_domain"/>
</dbReference>
<dbReference type="InterPro" id="IPR036249">
    <property type="entry name" value="Thioredoxin-like_sf"/>
</dbReference>
<dbReference type="PANTHER" id="PTHR42852:SF17">
    <property type="entry name" value="THIOREDOXIN-LIKE PROTEIN HI_1115"/>
    <property type="match status" value="1"/>
</dbReference>
<dbReference type="EMBL" id="UINC01101058">
    <property type="protein sequence ID" value="SVC61579.1"/>
    <property type="molecule type" value="Genomic_DNA"/>
</dbReference>
<dbReference type="CDD" id="cd02966">
    <property type="entry name" value="TlpA_like_family"/>
    <property type="match status" value="1"/>
</dbReference>
<protein>
    <recommendedName>
        <fullName evidence="1">Thioredoxin domain-containing protein</fullName>
    </recommendedName>
</protein>
<dbReference type="PANTHER" id="PTHR42852">
    <property type="entry name" value="THIOL:DISULFIDE INTERCHANGE PROTEIN DSBE"/>
    <property type="match status" value="1"/>
</dbReference>
<sequence length="170" mass="19453">HLPKIKLKDLKNKSQVLSQYYSDGPILLNFWNLACEPCKKEMKELDKINIKYRDLGFDYVSINIDNTRSMSKVKSYIKSQKFSFTVLSDPRAELFRKMGGKVMPFVIIADSTGQIINRHVGYTPGDEKELEKEIVSLLSPPELKTDTVHVELEESIPDTTLDKPIESTTE</sequence>
<evidence type="ECO:0000313" key="2">
    <source>
        <dbReference type="EMBL" id="SVC61579.1"/>
    </source>
</evidence>
<organism evidence="2">
    <name type="scientific">marine metagenome</name>
    <dbReference type="NCBI Taxonomy" id="408172"/>
    <lineage>
        <taxon>unclassified sequences</taxon>
        <taxon>metagenomes</taxon>
        <taxon>ecological metagenomes</taxon>
    </lineage>
</organism>